<proteinExistence type="predicted"/>
<dbReference type="InParanoid" id="H2XQ33"/>
<accession>H2XQ33</accession>
<reference evidence="2" key="1">
    <citation type="journal article" date="2002" name="Science">
        <title>The draft genome of Ciona intestinalis: insights into chordate and vertebrate origins.</title>
        <authorList>
            <person name="Dehal P."/>
            <person name="Satou Y."/>
            <person name="Campbell R.K."/>
            <person name="Chapman J."/>
            <person name="Degnan B."/>
            <person name="De Tomaso A."/>
            <person name="Davidson B."/>
            <person name="Di Gregorio A."/>
            <person name="Gelpke M."/>
            <person name="Goodstein D.M."/>
            <person name="Harafuji N."/>
            <person name="Hastings K.E."/>
            <person name="Ho I."/>
            <person name="Hotta K."/>
            <person name="Huang W."/>
            <person name="Kawashima T."/>
            <person name="Lemaire P."/>
            <person name="Martinez D."/>
            <person name="Meinertzhagen I.A."/>
            <person name="Necula S."/>
            <person name="Nonaka M."/>
            <person name="Putnam N."/>
            <person name="Rash S."/>
            <person name="Saiga H."/>
            <person name="Satake M."/>
            <person name="Terry A."/>
            <person name="Yamada L."/>
            <person name="Wang H.G."/>
            <person name="Awazu S."/>
            <person name="Azumi K."/>
            <person name="Boore J."/>
            <person name="Branno M."/>
            <person name="Chin-Bow S."/>
            <person name="DeSantis R."/>
            <person name="Doyle S."/>
            <person name="Francino P."/>
            <person name="Keys D.N."/>
            <person name="Haga S."/>
            <person name="Hayashi H."/>
            <person name="Hino K."/>
            <person name="Imai K.S."/>
            <person name="Inaba K."/>
            <person name="Kano S."/>
            <person name="Kobayashi K."/>
            <person name="Kobayashi M."/>
            <person name="Lee B.I."/>
            <person name="Makabe K.W."/>
            <person name="Manohar C."/>
            <person name="Matassi G."/>
            <person name="Medina M."/>
            <person name="Mochizuki Y."/>
            <person name="Mount S."/>
            <person name="Morishita T."/>
            <person name="Miura S."/>
            <person name="Nakayama A."/>
            <person name="Nishizaka S."/>
            <person name="Nomoto H."/>
            <person name="Ohta F."/>
            <person name="Oishi K."/>
            <person name="Rigoutsos I."/>
            <person name="Sano M."/>
            <person name="Sasaki A."/>
            <person name="Sasakura Y."/>
            <person name="Shoguchi E."/>
            <person name="Shin-i T."/>
            <person name="Spagnuolo A."/>
            <person name="Stainier D."/>
            <person name="Suzuki M.M."/>
            <person name="Tassy O."/>
            <person name="Takatori N."/>
            <person name="Tokuoka M."/>
            <person name="Yagi K."/>
            <person name="Yoshizaki F."/>
            <person name="Wada S."/>
            <person name="Zhang C."/>
            <person name="Hyatt P.D."/>
            <person name="Larimer F."/>
            <person name="Detter C."/>
            <person name="Doggett N."/>
            <person name="Glavina T."/>
            <person name="Hawkins T."/>
            <person name="Richardson P."/>
            <person name="Lucas S."/>
            <person name="Kohara Y."/>
            <person name="Levine M."/>
            <person name="Satoh N."/>
            <person name="Rokhsar D.S."/>
        </authorList>
    </citation>
    <scope>NUCLEOTIDE SEQUENCE [LARGE SCALE GENOMIC DNA]</scope>
</reference>
<dbReference type="EMBL" id="EAAA01002870">
    <property type="status" value="NOT_ANNOTATED_CDS"/>
    <property type="molecule type" value="Genomic_DNA"/>
</dbReference>
<dbReference type="HOGENOM" id="CLU_3299067_0_0_1"/>
<dbReference type="Ensembl" id="ENSCINT00000036383.1">
    <property type="protein sequence ID" value="ENSCINP00000031767.1"/>
    <property type="gene ID" value="ENSCING00000023954.1"/>
</dbReference>
<keyword evidence="2" id="KW-1185">Reference proteome</keyword>
<evidence type="ECO:0000313" key="1">
    <source>
        <dbReference type="Ensembl" id="ENSCINP00000031767.1"/>
    </source>
</evidence>
<reference evidence="1" key="2">
    <citation type="journal article" date="2008" name="Genome Biol.">
        <title>Improved genome assembly and evidence-based global gene model set for the chordate Ciona intestinalis: new insight into intron and operon populations.</title>
        <authorList>
            <person name="Satou Y."/>
            <person name="Mineta K."/>
            <person name="Ogasawara M."/>
            <person name="Sasakura Y."/>
            <person name="Shoguchi E."/>
            <person name="Ueno K."/>
            <person name="Yamada L."/>
            <person name="Matsumoto J."/>
            <person name="Wasserscheid J."/>
            <person name="Dewar K."/>
            <person name="Wiley G.B."/>
            <person name="Macmil S.L."/>
            <person name="Roe B.A."/>
            <person name="Zeller R.W."/>
            <person name="Hastings K.E."/>
            <person name="Lemaire P."/>
            <person name="Lindquist E."/>
            <person name="Endo T."/>
            <person name="Hotta K."/>
            <person name="Inaba K."/>
        </authorList>
    </citation>
    <scope>NUCLEOTIDE SEQUENCE [LARGE SCALE GENOMIC DNA]</scope>
    <source>
        <strain evidence="1">wild type</strain>
    </source>
</reference>
<name>H2XQ33_CIOIN</name>
<protein>
    <submittedName>
        <fullName evidence="1">Uncharacterized protein</fullName>
    </submittedName>
</protein>
<dbReference type="Proteomes" id="UP000008144">
    <property type="component" value="Chromosome 9"/>
</dbReference>
<reference evidence="1" key="3">
    <citation type="submission" date="2025-08" db="UniProtKB">
        <authorList>
            <consortium name="Ensembl"/>
        </authorList>
    </citation>
    <scope>IDENTIFICATION</scope>
</reference>
<reference evidence="1" key="4">
    <citation type="submission" date="2025-09" db="UniProtKB">
        <authorList>
            <consortium name="Ensembl"/>
        </authorList>
    </citation>
    <scope>IDENTIFICATION</scope>
</reference>
<evidence type="ECO:0000313" key="2">
    <source>
        <dbReference type="Proteomes" id="UP000008144"/>
    </source>
</evidence>
<sequence>MKKRIKTNIYLYYTVSLQSKIDKKGLKVKPYIGLPKYNFQ</sequence>
<dbReference type="AlphaFoldDB" id="H2XQ33"/>
<organism evidence="1 2">
    <name type="scientific">Ciona intestinalis</name>
    <name type="common">Transparent sea squirt</name>
    <name type="synonym">Ascidia intestinalis</name>
    <dbReference type="NCBI Taxonomy" id="7719"/>
    <lineage>
        <taxon>Eukaryota</taxon>
        <taxon>Metazoa</taxon>
        <taxon>Chordata</taxon>
        <taxon>Tunicata</taxon>
        <taxon>Ascidiacea</taxon>
        <taxon>Phlebobranchia</taxon>
        <taxon>Cionidae</taxon>
        <taxon>Ciona</taxon>
    </lineage>
</organism>